<proteinExistence type="inferred from homology"/>
<dbReference type="SMART" id="SM00228">
    <property type="entry name" value="PDZ"/>
    <property type="match status" value="1"/>
</dbReference>
<dbReference type="AlphaFoldDB" id="A0A9X4LYN7"/>
<keyword evidence="8" id="KW-1185">Reference proteome</keyword>
<dbReference type="Proteomes" id="UP001152755">
    <property type="component" value="Unassembled WGS sequence"/>
</dbReference>
<comment type="similarity">
    <text evidence="1">Belongs to the peptidase S1C family.</text>
</comment>
<organism evidence="7 8">
    <name type="scientific">Speluncibacter jeojiensis</name>
    <dbReference type="NCBI Taxonomy" id="2710754"/>
    <lineage>
        <taxon>Bacteria</taxon>
        <taxon>Bacillati</taxon>
        <taxon>Actinomycetota</taxon>
        <taxon>Actinomycetes</taxon>
        <taxon>Mycobacteriales</taxon>
        <taxon>Speluncibacteraceae</taxon>
        <taxon>Speluncibacter</taxon>
    </lineage>
</organism>
<evidence type="ECO:0000256" key="1">
    <source>
        <dbReference type="ARBA" id="ARBA00010541"/>
    </source>
</evidence>
<name>A0A9X4LYN7_9ACTN</name>
<dbReference type="InterPro" id="IPR001940">
    <property type="entry name" value="Peptidase_S1C"/>
</dbReference>
<dbReference type="PANTHER" id="PTHR43343">
    <property type="entry name" value="PEPTIDASE S12"/>
    <property type="match status" value="1"/>
</dbReference>
<evidence type="ECO:0000256" key="2">
    <source>
        <dbReference type="ARBA" id="ARBA00022670"/>
    </source>
</evidence>
<dbReference type="InterPro" id="IPR043504">
    <property type="entry name" value="Peptidase_S1_PA_chymotrypsin"/>
</dbReference>
<dbReference type="InterPro" id="IPR009003">
    <property type="entry name" value="Peptidase_S1_PA"/>
</dbReference>
<dbReference type="Pfam" id="PF13180">
    <property type="entry name" value="PDZ_2"/>
    <property type="match status" value="1"/>
</dbReference>
<comment type="caution">
    <text evidence="7">The sequence shown here is derived from an EMBL/GenBank/DDBJ whole genome shotgun (WGS) entry which is preliminary data.</text>
</comment>
<dbReference type="Gene3D" id="2.30.42.10">
    <property type="match status" value="1"/>
</dbReference>
<dbReference type="PANTHER" id="PTHR43343:SF3">
    <property type="entry name" value="PROTEASE DO-LIKE 8, CHLOROPLASTIC"/>
    <property type="match status" value="1"/>
</dbReference>
<dbReference type="Gene3D" id="2.40.10.10">
    <property type="entry name" value="Trypsin-like serine proteases"/>
    <property type="match status" value="2"/>
</dbReference>
<dbReference type="PRINTS" id="PR00834">
    <property type="entry name" value="PROTEASES2C"/>
</dbReference>
<dbReference type="SUPFAM" id="SSF50156">
    <property type="entry name" value="PDZ domain-like"/>
    <property type="match status" value="1"/>
</dbReference>
<reference evidence="7" key="1">
    <citation type="submission" date="2022-08" db="EMBL/GenBank/DDBJ databases">
        <title>Genome analysis of Corynebacteriales strain.</title>
        <authorList>
            <person name="Lee S.D."/>
        </authorList>
    </citation>
    <scope>NUCLEOTIDE SEQUENCE</scope>
    <source>
        <strain evidence="7">D3-21</strain>
    </source>
</reference>
<sequence>MSDERNEGADRPENAGSGAPSPKPSGEPDHGGPEQAAQPPVGPGATGPDAASADATSAAADYGTTGYGNQYGSSPYGYGTGYGQGQYGPGQYGQGQYGAGQYGPGQYGTGQYGQTQPFPTGSPTESGAAPDGVNAPGTGSGVGTVTTPVRRRPGAGTFVAGALALVLISGGVGGVAGAYFSSHNSNDAAVVGSLSSTATKAQPASAPEGSVQAVAAKVLPSVVQIQVQAGRSGGEGSGIILSKDGLILTNNHVATAESNGPVKMMVTFSDGSTAPAKLVGADPTSDIAVIKADGRDNLSPIALGSSSNLAVGQPVVAVGSPLGLAGTVTSGIVSALNRPVATSGESGDQNTVIDAIQTDAAINPGNSGGALVNMNGELIGMNTAIATLGGSAGMGGGQSGSIGLGFAIPVDQAKRIADELMKSGKATEAMLGVTVPNQDTVNGASVIDVLQGGPADKAGIPKGVVITKIDDRVIDSGDSLIAAVRSHAPGDQVQVTYTDQNGGNAKAVPVTLGTAPSGGGR</sequence>
<keyword evidence="3" id="KW-0378">Hydrolase</keyword>
<keyword evidence="5" id="KW-0812">Transmembrane</keyword>
<dbReference type="EMBL" id="JANRHA010000005">
    <property type="protein sequence ID" value="MDG3014803.1"/>
    <property type="molecule type" value="Genomic_DNA"/>
</dbReference>
<dbReference type="GO" id="GO:0006508">
    <property type="term" value="P:proteolysis"/>
    <property type="evidence" value="ECO:0007669"/>
    <property type="project" value="UniProtKB-KW"/>
</dbReference>
<dbReference type="GO" id="GO:0004252">
    <property type="term" value="F:serine-type endopeptidase activity"/>
    <property type="evidence" value="ECO:0007669"/>
    <property type="project" value="InterPro"/>
</dbReference>
<dbReference type="InterPro" id="IPR036034">
    <property type="entry name" value="PDZ_sf"/>
</dbReference>
<evidence type="ECO:0000256" key="3">
    <source>
        <dbReference type="ARBA" id="ARBA00022801"/>
    </source>
</evidence>
<evidence type="ECO:0000259" key="6">
    <source>
        <dbReference type="SMART" id="SM00228"/>
    </source>
</evidence>
<evidence type="ECO:0000313" key="8">
    <source>
        <dbReference type="Proteomes" id="UP001152755"/>
    </source>
</evidence>
<dbReference type="Pfam" id="PF13365">
    <property type="entry name" value="Trypsin_2"/>
    <property type="match status" value="1"/>
</dbReference>
<keyword evidence="5" id="KW-1133">Transmembrane helix</keyword>
<dbReference type="RefSeq" id="WP_332519779.1">
    <property type="nucleotide sequence ID" value="NZ_JANRHA010000005.1"/>
</dbReference>
<keyword evidence="2" id="KW-0645">Protease</keyword>
<feature type="compositionally biased region" description="Low complexity" evidence="4">
    <location>
        <begin position="112"/>
        <end position="121"/>
    </location>
</feature>
<gene>
    <name evidence="7" type="ORF">NVS88_09565</name>
</gene>
<keyword evidence="5" id="KW-0472">Membrane</keyword>
<evidence type="ECO:0000256" key="4">
    <source>
        <dbReference type="SAM" id="MobiDB-lite"/>
    </source>
</evidence>
<feature type="compositionally biased region" description="Low complexity" evidence="4">
    <location>
        <begin position="46"/>
        <end position="68"/>
    </location>
</feature>
<dbReference type="InterPro" id="IPR001478">
    <property type="entry name" value="PDZ"/>
</dbReference>
<feature type="compositionally biased region" description="Basic and acidic residues" evidence="4">
    <location>
        <begin position="1"/>
        <end position="13"/>
    </location>
</feature>
<dbReference type="InterPro" id="IPR051201">
    <property type="entry name" value="Chloro_Bact_Ser_Proteases"/>
</dbReference>
<evidence type="ECO:0000256" key="5">
    <source>
        <dbReference type="SAM" id="Phobius"/>
    </source>
</evidence>
<evidence type="ECO:0000313" key="7">
    <source>
        <dbReference type="EMBL" id="MDG3014803.1"/>
    </source>
</evidence>
<dbReference type="SUPFAM" id="SSF50494">
    <property type="entry name" value="Trypsin-like serine proteases"/>
    <property type="match status" value="1"/>
</dbReference>
<accession>A0A9X4LYN7</accession>
<feature type="domain" description="PDZ" evidence="6">
    <location>
        <begin position="429"/>
        <end position="501"/>
    </location>
</feature>
<protein>
    <submittedName>
        <fullName evidence="7">Trypsin-like peptidase domain-containing protein</fullName>
    </submittedName>
</protein>
<feature type="region of interest" description="Disordered" evidence="4">
    <location>
        <begin position="104"/>
        <end position="150"/>
    </location>
</feature>
<feature type="region of interest" description="Disordered" evidence="4">
    <location>
        <begin position="1"/>
        <end position="68"/>
    </location>
</feature>
<feature type="transmembrane region" description="Helical" evidence="5">
    <location>
        <begin position="158"/>
        <end position="180"/>
    </location>
</feature>